<gene>
    <name evidence="2" type="ORF">DJ010_21120</name>
</gene>
<dbReference type="AlphaFoldDB" id="A0A316TB44"/>
<dbReference type="Proteomes" id="UP000245507">
    <property type="component" value="Unassembled WGS sequence"/>
</dbReference>
<protein>
    <recommendedName>
        <fullName evidence="4">Peptidase</fullName>
    </recommendedName>
</protein>
<evidence type="ECO:0000313" key="3">
    <source>
        <dbReference type="Proteomes" id="UP000245507"/>
    </source>
</evidence>
<feature type="signal peptide" evidence="1">
    <location>
        <begin position="1"/>
        <end position="30"/>
    </location>
</feature>
<comment type="caution">
    <text evidence="2">The sequence shown here is derived from an EMBL/GenBank/DDBJ whole genome shotgun (WGS) entry which is preliminary data.</text>
</comment>
<dbReference type="SUPFAM" id="SSF48239">
    <property type="entry name" value="Terpenoid cyclases/Protein prenyltransferases"/>
    <property type="match status" value="1"/>
</dbReference>
<evidence type="ECO:0000313" key="2">
    <source>
        <dbReference type="EMBL" id="PWN00958.1"/>
    </source>
</evidence>
<dbReference type="Gene3D" id="1.50.10.20">
    <property type="match status" value="1"/>
</dbReference>
<keyword evidence="1" id="KW-0732">Signal</keyword>
<dbReference type="OrthoDB" id="4842970at2"/>
<dbReference type="EMBL" id="QGDD01000013">
    <property type="protein sequence ID" value="PWN00958.1"/>
    <property type="molecule type" value="Genomic_DNA"/>
</dbReference>
<dbReference type="RefSeq" id="WP_109697433.1">
    <property type="nucleotide sequence ID" value="NZ_QGDD01000013.1"/>
</dbReference>
<reference evidence="2 3" key="1">
    <citation type="submission" date="2018-05" db="EMBL/GenBank/DDBJ databases">
        <title>Nocardioides silvaticus genome.</title>
        <authorList>
            <person name="Li C."/>
            <person name="Wang G."/>
        </authorList>
    </citation>
    <scope>NUCLEOTIDE SEQUENCE [LARGE SCALE GENOMIC DNA]</scope>
    <source>
        <strain evidence="2 3">CCTCC AB 2018079</strain>
    </source>
</reference>
<evidence type="ECO:0008006" key="4">
    <source>
        <dbReference type="Google" id="ProtNLM"/>
    </source>
</evidence>
<evidence type="ECO:0000256" key="1">
    <source>
        <dbReference type="SAM" id="SignalP"/>
    </source>
</evidence>
<name>A0A316TB44_9ACTN</name>
<dbReference type="InterPro" id="IPR008930">
    <property type="entry name" value="Terpenoid_cyclase/PrenylTrfase"/>
</dbReference>
<feature type="chain" id="PRO_5016414826" description="Peptidase" evidence="1">
    <location>
        <begin position="31"/>
        <end position="456"/>
    </location>
</feature>
<proteinExistence type="predicted"/>
<accession>A0A316TB44</accession>
<organism evidence="2 3">
    <name type="scientific">Nocardioides silvaticus</name>
    <dbReference type="NCBI Taxonomy" id="2201891"/>
    <lineage>
        <taxon>Bacteria</taxon>
        <taxon>Bacillati</taxon>
        <taxon>Actinomycetota</taxon>
        <taxon>Actinomycetes</taxon>
        <taxon>Propionibacteriales</taxon>
        <taxon>Nocardioidaceae</taxon>
        <taxon>Nocardioides</taxon>
    </lineage>
</organism>
<sequence length="456" mass="46619">MSITTTLRRGGVALGCAVLASVTLAPAAQAHEEPDRRAKAIAAGWLNTRLDDGLLHAAFDGGSGPIEYADYGGTVEAAYALDAVDRTRLLPRIADALRGDVDSYITGAGSGEPDDRYAGPTGKLLAFASELDGDDPNPTAFGGTNLVTRMEALTTDDGEDAGRIADVDVAPYNFCTGPNDTPCDYANVFGQIWAARGLLNVASGEASAAVDFLLSQQCDDGHFPTYFDASCAAGQAGPDATALAVVLLSDYAASDDALATALDEAVEFLVGFQSANGSFADDQGLANANSTGLAGWALGIAEREKAAQKAAVWLRALQVAGRPCDGKLARHRGAIAFTKASFQDGVEDGITALTAGEWQTVGVQATPALAHAPAPHVKLGISVPARSDAGGTLRARVSGLAPGERACVGIGKQVKAVVGPRGDKPLSVRVKVPGKGKKTVKVLTANASAADSTTAR</sequence>
<keyword evidence="3" id="KW-1185">Reference proteome</keyword>